<dbReference type="Proteomes" id="UP000626109">
    <property type="component" value="Unassembled WGS sequence"/>
</dbReference>
<organism evidence="2 3">
    <name type="scientific">Polarella glacialis</name>
    <name type="common">Dinoflagellate</name>
    <dbReference type="NCBI Taxonomy" id="89957"/>
    <lineage>
        <taxon>Eukaryota</taxon>
        <taxon>Sar</taxon>
        <taxon>Alveolata</taxon>
        <taxon>Dinophyceae</taxon>
        <taxon>Suessiales</taxon>
        <taxon>Suessiaceae</taxon>
        <taxon>Polarella</taxon>
    </lineage>
</organism>
<proteinExistence type="predicted"/>
<dbReference type="EMBL" id="CAJNNW010017614">
    <property type="protein sequence ID" value="CAE8661249.1"/>
    <property type="molecule type" value="Genomic_DNA"/>
</dbReference>
<name>A0A813IZY1_POLGL</name>
<feature type="compositionally biased region" description="Acidic residues" evidence="1">
    <location>
        <begin position="463"/>
        <end position="480"/>
    </location>
</feature>
<evidence type="ECO:0000313" key="3">
    <source>
        <dbReference type="Proteomes" id="UP000626109"/>
    </source>
</evidence>
<protein>
    <submittedName>
        <fullName evidence="2">Uncharacterized protein</fullName>
    </submittedName>
</protein>
<feature type="compositionally biased region" description="Basic residues" evidence="1">
    <location>
        <begin position="433"/>
        <end position="449"/>
    </location>
</feature>
<gene>
    <name evidence="2" type="ORF">PGLA2088_LOCUS14435</name>
</gene>
<evidence type="ECO:0000256" key="1">
    <source>
        <dbReference type="SAM" id="MobiDB-lite"/>
    </source>
</evidence>
<accession>A0A813IZY1</accession>
<evidence type="ECO:0000313" key="2">
    <source>
        <dbReference type="EMBL" id="CAE8661249.1"/>
    </source>
</evidence>
<sequence length="515" mass="57439">MASPCQASDGIDGQWSLGNIHGNRLDFLGVEEDSNHTLIGRSHTTLKMSSENENMSSEVEYLTAEVKADGKLHWSDGDIWIRRQVTPTSSSANADLAKAKSVACPISPPDWIHSKLNRMREVFERKLKGDQEVFMDKYGADDLAKEIGLGWLDPDIDDPSRLVERAVAQYRLGHDPHRTSDTMPIYKVSFHLLRHPHTGIFHSSNAVKIAINLFGALDDEGQNLELLAELIGGNLLGDRVPEQECCLRLRLWSSRKHLSDISVASVLWPANGCMVDANGKQVPVENWANEYSLGHAIFGRDTTDVDTSVQDRMDAIELPEDVDRAWAHGGILPGELHQAWQDSCSAFTLPPGRCPPNFPGRCFSLPSWGPYQQAYFAVLCIRRWVHASTTLPESSVHLILACLFDTYSEESYCFHGVLAVAAGVRQSREERKMKRRARATHNKAHHHRSAATCRDVDENRQTDDEDSEEEDVASENGEEEVSLSSDCCMVCGGPIRRVDDDLGGECWSCYSEHCD</sequence>
<comment type="caution">
    <text evidence="2">The sequence shown here is derived from an EMBL/GenBank/DDBJ whole genome shotgun (WGS) entry which is preliminary data.</text>
</comment>
<dbReference type="AlphaFoldDB" id="A0A813IZY1"/>
<feature type="region of interest" description="Disordered" evidence="1">
    <location>
        <begin position="429"/>
        <end position="480"/>
    </location>
</feature>
<reference evidence="2" key="1">
    <citation type="submission" date="2021-02" db="EMBL/GenBank/DDBJ databases">
        <authorList>
            <person name="Dougan E. K."/>
            <person name="Rhodes N."/>
            <person name="Thang M."/>
            <person name="Chan C."/>
        </authorList>
    </citation>
    <scope>NUCLEOTIDE SEQUENCE</scope>
</reference>